<proteinExistence type="predicted"/>
<dbReference type="Proteomes" id="UP000053300">
    <property type="component" value="Unassembled WGS sequence"/>
</dbReference>
<dbReference type="RefSeq" id="WP_058880551.1">
    <property type="nucleotide sequence ID" value="NZ_LPXH01000041.1"/>
</dbReference>
<evidence type="ECO:0000313" key="1">
    <source>
        <dbReference type="EMBL" id="KUF37927.1"/>
    </source>
</evidence>
<gene>
    <name evidence="1" type="ORF">AS359_04220</name>
</gene>
<evidence type="ECO:0000313" key="2">
    <source>
        <dbReference type="Proteomes" id="UP000053300"/>
    </source>
</evidence>
<reference evidence="1 2" key="1">
    <citation type="submission" date="2015-12" db="EMBL/GenBank/DDBJ databases">
        <title>Complete genome sequence of a multi-drug resistant strain Acidovorax sp. 12322-1.</title>
        <authorList>
            <person name="Ming D."/>
            <person name="Wang M."/>
            <person name="Hu S."/>
            <person name="Zhou Y."/>
            <person name="Jiang T."/>
        </authorList>
    </citation>
    <scope>NUCLEOTIDE SEQUENCE [LARGE SCALE GENOMIC DNA]</scope>
    <source>
        <strain evidence="1 2">12322-1</strain>
    </source>
</reference>
<evidence type="ECO:0008006" key="3">
    <source>
        <dbReference type="Google" id="ProtNLM"/>
    </source>
</evidence>
<name>A0A0W7YS58_9BURK</name>
<sequence length="502" mass="53121">MLSTSWSICGIDTDGHDLTLSRLVAWGEAGELVPASVVSTLPPIAGAIDNLLVDGATTVTFAAADVRQPGFLITFEFAEPVELWGWRMAALTRAGWPRMHAVKAGEHVQFLGQLEWQGIGVLSAPSYSPVNFAQACGAFVSLPAAGSRSWRGVATHDGVTVYAVESGGVIYKSTDGGATWAALSSGGRYWYGVATHDGVTVYAVVHGGVIYKSTDGGATWVALSSGSRSWYGVATHDGVTVYAVEYGGVIYKSTDGGATWVALSSGSRSWYGVATHDGVTVYAVVSGGVIYKSADGGATWVALSSGSRYWHGVATHDGLTLYAVVSGGVIYKSADGGATWAALSSAASRSWHGVATHDGVTVYAVEYGGVIYKNIQLPSIYNIDLRALTTSTPVTAGNPPLEDATLAVEPVYTTIDLDVGGCGRIYGTVKRKADPQNIPLVRRVRLHDSRTGALLRQTWSQEDGSYEFRDLNPDLEFDVIAWDHEGQFRSTIANNLKPEVLP</sequence>
<protein>
    <recommendedName>
        <fullName evidence="3">Photosynthesis system II assembly factor Ycf48/Hcf136-like domain-containing protein</fullName>
    </recommendedName>
</protein>
<comment type="caution">
    <text evidence="1">The sequence shown here is derived from an EMBL/GenBank/DDBJ whole genome shotgun (WGS) entry which is preliminary data.</text>
</comment>
<dbReference type="EMBL" id="LPXH01000041">
    <property type="protein sequence ID" value="KUF37927.1"/>
    <property type="molecule type" value="Genomic_DNA"/>
</dbReference>
<keyword evidence="2" id="KW-1185">Reference proteome</keyword>
<organism evidence="1 2">
    <name type="scientific">Comamonas kerstersii</name>
    <dbReference type="NCBI Taxonomy" id="225992"/>
    <lineage>
        <taxon>Bacteria</taxon>
        <taxon>Pseudomonadati</taxon>
        <taxon>Pseudomonadota</taxon>
        <taxon>Betaproteobacteria</taxon>
        <taxon>Burkholderiales</taxon>
        <taxon>Comamonadaceae</taxon>
        <taxon>Comamonas</taxon>
    </lineage>
</organism>
<dbReference type="AlphaFoldDB" id="A0A0W7YS58"/>
<dbReference type="InterPro" id="IPR015943">
    <property type="entry name" value="WD40/YVTN_repeat-like_dom_sf"/>
</dbReference>
<dbReference type="CDD" id="cd15482">
    <property type="entry name" value="Sialidase_non-viral"/>
    <property type="match status" value="1"/>
</dbReference>
<accession>A0A0W7YS58</accession>
<dbReference type="SUPFAM" id="SSF110296">
    <property type="entry name" value="Oligoxyloglucan reducing end-specific cellobiohydrolase"/>
    <property type="match status" value="1"/>
</dbReference>
<dbReference type="Gene3D" id="2.130.10.10">
    <property type="entry name" value="YVTN repeat-like/Quinoprotein amine dehydrogenase"/>
    <property type="match status" value="2"/>
</dbReference>